<dbReference type="eggNOG" id="ENOG5033J4Y">
    <property type="taxonomic scope" value="Bacteria"/>
</dbReference>
<organism evidence="1 2">
    <name type="scientific">Chthoniobacter flavus Ellin428</name>
    <dbReference type="NCBI Taxonomy" id="497964"/>
    <lineage>
        <taxon>Bacteria</taxon>
        <taxon>Pseudomonadati</taxon>
        <taxon>Verrucomicrobiota</taxon>
        <taxon>Spartobacteria</taxon>
        <taxon>Chthoniobacterales</taxon>
        <taxon>Chthoniobacteraceae</taxon>
        <taxon>Chthoniobacter</taxon>
    </lineage>
</organism>
<dbReference type="AlphaFoldDB" id="B4D5K8"/>
<comment type="caution">
    <text evidence="1">The sequence shown here is derived from an EMBL/GenBank/DDBJ whole genome shotgun (WGS) entry which is preliminary data.</text>
</comment>
<dbReference type="EMBL" id="ABVL01000013">
    <property type="protein sequence ID" value="EDY18413.1"/>
    <property type="molecule type" value="Genomic_DNA"/>
</dbReference>
<keyword evidence="2" id="KW-1185">Reference proteome</keyword>
<evidence type="ECO:0000313" key="2">
    <source>
        <dbReference type="Proteomes" id="UP000005824"/>
    </source>
</evidence>
<gene>
    <name evidence="1" type="ORF">CfE428DRAFT_4197</name>
</gene>
<dbReference type="Proteomes" id="UP000005824">
    <property type="component" value="Unassembled WGS sequence"/>
</dbReference>
<dbReference type="InParanoid" id="B4D5K8"/>
<protein>
    <submittedName>
        <fullName evidence="1">Uncharacterized protein</fullName>
    </submittedName>
</protein>
<sequence length="98" mass="10822">MTTAVCIHCGSFKFGAFNPCDHCGSVPVTEEDYALSFALTEHFNSEEELQKIGEQIASGIRLRIGPDSLPPDMQEIARDAKAACEKMAAFVKKKRRKC</sequence>
<dbReference type="RefSeq" id="WP_006981521.1">
    <property type="nucleotide sequence ID" value="NZ_ABVL01000013.1"/>
</dbReference>
<evidence type="ECO:0000313" key="1">
    <source>
        <dbReference type="EMBL" id="EDY18413.1"/>
    </source>
</evidence>
<name>B4D5K8_9BACT</name>
<reference evidence="1 2" key="1">
    <citation type="journal article" date="2011" name="J. Bacteriol.">
        <title>Genome sequence of Chthoniobacter flavus Ellin428, an aerobic heterotrophic soil bacterium.</title>
        <authorList>
            <person name="Kant R."/>
            <person name="van Passel M.W."/>
            <person name="Palva A."/>
            <person name="Lucas S."/>
            <person name="Lapidus A."/>
            <person name="Glavina Del Rio T."/>
            <person name="Dalin E."/>
            <person name="Tice H."/>
            <person name="Bruce D."/>
            <person name="Goodwin L."/>
            <person name="Pitluck S."/>
            <person name="Larimer F.W."/>
            <person name="Land M.L."/>
            <person name="Hauser L."/>
            <person name="Sangwan P."/>
            <person name="de Vos W.M."/>
            <person name="Janssen P.H."/>
            <person name="Smidt H."/>
        </authorList>
    </citation>
    <scope>NUCLEOTIDE SEQUENCE [LARGE SCALE GENOMIC DNA]</scope>
    <source>
        <strain evidence="1 2">Ellin428</strain>
    </source>
</reference>
<proteinExistence type="predicted"/>
<accession>B4D5K8</accession>